<gene>
    <name evidence="1" type="ORF">HGA02_01305</name>
</gene>
<accession>A0ABX1JV67</accession>
<keyword evidence="2" id="KW-1185">Reference proteome</keyword>
<dbReference type="EMBL" id="JAAXOY010000008">
    <property type="protein sequence ID" value="NKY38203.1"/>
    <property type="molecule type" value="Genomic_DNA"/>
</dbReference>
<name>A0ABX1JV67_9CELL</name>
<evidence type="ECO:0000313" key="2">
    <source>
        <dbReference type="Proteomes" id="UP000777774"/>
    </source>
</evidence>
<sequence length="185" mass="19746">MTETYPASTGKDGLRIAYDVGDEQRQVLVQSMIDWVVLPDGEQLHGRLSQATRPGWMRRLVDEVAGRSGPLPSVNHPGRTVMYRTMAAVLAARLFDDQLWDVRCVSVDGIPATARELDFLPAELEGCPGSGVWRLTAGEESVAVLADGKAWTAAGDSLDLGASFAGGASCGDLAARVSHRHLTAT</sequence>
<reference evidence="1 2" key="1">
    <citation type="submission" date="2020-04" db="EMBL/GenBank/DDBJ databases">
        <title>MicrobeNet Type strains.</title>
        <authorList>
            <person name="Nicholson A.C."/>
        </authorList>
    </citation>
    <scope>NUCLEOTIDE SEQUENCE [LARGE SCALE GENOMIC DNA]</scope>
    <source>
        <strain evidence="1 2">ATCC BAA-787</strain>
    </source>
</reference>
<proteinExistence type="predicted"/>
<evidence type="ECO:0000313" key="1">
    <source>
        <dbReference type="EMBL" id="NKY38203.1"/>
    </source>
</evidence>
<comment type="caution">
    <text evidence="1">The sequence shown here is derived from an EMBL/GenBank/DDBJ whole genome shotgun (WGS) entry which is preliminary data.</text>
</comment>
<dbReference type="RefSeq" id="WP_168676733.1">
    <property type="nucleotide sequence ID" value="NZ_JAAXOY010000008.1"/>
</dbReference>
<dbReference type="Proteomes" id="UP000777774">
    <property type="component" value="Unassembled WGS sequence"/>
</dbReference>
<organism evidence="1 2">
    <name type="scientific">Cellulomonas septica</name>
    <dbReference type="NCBI Taxonomy" id="285080"/>
    <lineage>
        <taxon>Bacteria</taxon>
        <taxon>Bacillati</taxon>
        <taxon>Actinomycetota</taxon>
        <taxon>Actinomycetes</taxon>
        <taxon>Micrococcales</taxon>
        <taxon>Cellulomonadaceae</taxon>
        <taxon>Cellulomonas</taxon>
    </lineage>
</organism>
<protein>
    <submittedName>
        <fullName evidence="1">Uncharacterized protein</fullName>
    </submittedName>
</protein>